<reference evidence="1 2" key="1">
    <citation type="journal article" date="2019" name="Nat. Ecol. Evol.">
        <title>Megaphylogeny resolves global patterns of mushroom evolution.</title>
        <authorList>
            <person name="Varga T."/>
            <person name="Krizsan K."/>
            <person name="Foldi C."/>
            <person name="Dima B."/>
            <person name="Sanchez-Garcia M."/>
            <person name="Sanchez-Ramirez S."/>
            <person name="Szollosi G.J."/>
            <person name="Szarkandi J.G."/>
            <person name="Papp V."/>
            <person name="Albert L."/>
            <person name="Andreopoulos W."/>
            <person name="Angelini C."/>
            <person name="Antonin V."/>
            <person name="Barry K.W."/>
            <person name="Bougher N.L."/>
            <person name="Buchanan P."/>
            <person name="Buyck B."/>
            <person name="Bense V."/>
            <person name="Catcheside P."/>
            <person name="Chovatia M."/>
            <person name="Cooper J."/>
            <person name="Damon W."/>
            <person name="Desjardin D."/>
            <person name="Finy P."/>
            <person name="Geml J."/>
            <person name="Haridas S."/>
            <person name="Hughes K."/>
            <person name="Justo A."/>
            <person name="Karasinski D."/>
            <person name="Kautmanova I."/>
            <person name="Kiss B."/>
            <person name="Kocsube S."/>
            <person name="Kotiranta H."/>
            <person name="LaButti K.M."/>
            <person name="Lechner B.E."/>
            <person name="Liimatainen K."/>
            <person name="Lipzen A."/>
            <person name="Lukacs Z."/>
            <person name="Mihaltcheva S."/>
            <person name="Morgado L.N."/>
            <person name="Niskanen T."/>
            <person name="Noordeloos M.E."/>
            <person name="Ohm R.A."/>
            <person name="Ortiz-Santana B."/>
            <person name="Ovrebo C."/>
            <person name="Racz N."/>
            <person name="Riley R."/>
            <person name="Savchenko A."/>
            <person name="Shiryaev A."/>
            <person name="Soop K."/>
            <person name="Spirin V."/>
            <person name="Szebenyi C."/>
            <person name="Tomsovsky M."/>
            <person name="Tulloss R.E."/>
            <person name="Uehling J."/>
            <person name="Grigoriev I.V."/>
            <person name="Vagvolgyi C."/>
            <person name="Papp T."/>
            <person name="Martin F.M."/>
            <person name="Miettinen O."/>
            <person name="Hibbett D.S."/>
            <person name="Nagy L.G."/>
        </authorList>
    </citation>
    <scope>NUCLEOTIDE SEQUENCE [LARGE SCALE GENOMIC DNA]</scope>
    <source>
        <strain evidence="1 2">NL-1719</strain>
    </source>
</reference>
<name>A0ACD3A320_9AGAR</name>
<gene>
    <name evidence="1" type="ORF">BDN72DRAFT_905275</name>
</gene>
<dbReference type="EMBL" id="ML208833">
    <property type="protein sequence ID" value="TFK60090.1"/>
    <property type="molecule type" value="Genomic_DNA"/>
</dbReference>
<accession>A0ACD3A320</accession>
<protein>
    <submittedName>
        <fullName evidence="1">Uncharacterized protein</fullName>
    </submittedName>
</protein>
<proteinExistence type="predicted"/>
<dbReference type="Proteomes" id="UP000308600">
    <property type="component" value="Unassembled WGS sequence"/>
</dbReference>
<evidence type="ECO:0000313" key="1">
    <source>
        <dbReference type="EMBL" id="TFK60090.1"/>
    </source>
</evidence>
<organism evidence="1 2">
    <name type="scientific">Pluteus cervinus</name>
    <dbReference type="NCBI Taxonomy" id="181527"/>
    <lineage>
        <taxon>Eukaryota</taxon>
        <taxon>Fungi</taxon>
        <taxon>Dikarya</taxon>
        <taxon>Basidiomycota</taxon>
        <taxon>Agaricomycotina</taxon>
        <taxon>Agaricomycetes</taxon>
        <taxon>Agaricomycetidae</taxon>
        <taxon>Agaricales</taxon>
        <taxon>Pluteineae</taxon>
        <taxon>Pluteaceae</taxon>
        <taxon>Pluteus</taxon>
    </lineage>
</organism>
<evidence type="ECO:0000313" key="2">
    <source>
        <dbReference type="Proteomes" id="UP000308600"/>
    </source>
</evidence>
<sequence>MKPISPAQLPATASVNTLAAFQQMPSHTQKRGLRHSSRSYVASVGPPSEPTPLATPPPAPRNKYPALVVGSSLSQEPHQPVHRNGDLGFAMITRSRIKKSRIDAFPPAPISYVRTRSTPSHSSSSTRKAIVSNPNLKKRTGRSATSRGRKSGRRPAVKRL</sequence>
<keyword evidence="2" id="KW-1185">Reference proteome</keyword>